<evidence type="ECO:0000313" key="4">
    <source>
        <dbReference type="Proteomes" id="UP001152797"/>
    </source>
</evidence>
<reference evidence="3" key="2">
    <citation type="submission" date="2024-04" db="EMBL/GenBank/DDBJ databases">
        <authorList>
            <person name="Chen Y."/>
            <person name="Shah S."/>
            <person name="Dougan E. K."/>
            <person name="Thang M."/>
            <person name="Chan C."/>
        </authorList>
    </citation>
    <scope>NUCLEOTIDE SEQUENCE [LARGE SCALE GENOMIC DNA]</scope>
</reference>
<proteinExistence type="predicted"/>
<dbReference type="EMBL" id="CAMXCT010006558">
    <property type="protein sequence ID" value="CAI4015926.1"/>
    <property type="molecule type" value="Genomic_DNA"/>
</dbReference>
<feature type="region of interest" description="Disordered" evidence="1">
    <location>
        <begin position="178"/>
        <end position="210"/>
    </location>
</feature>
<dbReference type="EMBL" id="CAMXCT030006558">
    <property type="protein sequence ID" value="CAL4803238.1"/>
    <property type="molecule type" value="Genomic_DNA"/>
</dbReference>
<dbReference type="AlphaFoldDB" id="A0A9P1GJ74"/>
<keyword evidence="4" id="KW-1185">Reference proteome</keyword>
<feature type="compositionally biased region" description="Polar residues" evidence="1">
    <location>
        <begin position="200"/>
        <end position="210"/>
    </location>
</feature>
<dbReference type="PANTHER" id="PTHR33050">
    <property type="entry name" value="REVERSE TRANSCRIPTASE DOMAIN-CONTAINING PROTEIN"/>
    <property type="match status" value="1"/>
</dbReference>
<protein>
    <submittedName>
        <fullName evidence="2">Uncharacterized protein</fullName>
    </submittedName>
</protein>
<dbReference type="InterPro" id="IPR052055">
    <property type="entry name" value="Hepadnavirus_pol/RT"/>
</dbReference>
<name>A0A9P1GJ74_9DINO</name>
<gene>
    <name evidence="2" type="ORF">C1SCF055_LOCUS40724</name>
</gene>
<evidence type="ECO:0000256" key="1">
    <source>
        <dbReference type="SAM" id="MobiDB-lite"/>
    </source>
</evidence>
<sequence length="1051" mass="117230">MTSKHKSSRGKEQQMELLPFTALGHVTAEDSWGDSWMKSRYAADVGSWNYFLNSWSESDHTWIDSRMSTAEATGWLRELLEPHVGGDRASSLTVHGLKATLLSWAAKSTIFTADEQLALGHHVNAQYRSAMIYSRDNQIGLCKKVHAMFARIRDGTFDPDATRVSRLFQLAFETALERDGGSSDSSSSDSEDASSVASSNGEHSSLGQKTTYRRLEADDIEADQCLINKSSKVIHLLAGEERPLSFQFWFLPVPMESASTTRFRRLFFEAHALSLEDLKSRADRHDEALHSKVDTSLALDNAGGLLKDLLRLGLGQQSIRHPPLVPEYKEFIHLSEVSAHPAHKLLAAPPHHGETNTEQQLDPEAGPVKRPRTTFKYGVWHEPEEFLKKAQEAKHPIDQDSFLHQITKDAIVQVVGTCPTKLAKERLSTVFHVKKLSTDLKLREQELKASLHPDVSRCVNSKNILLFEQLLQQQNYWDMGVVDLLKFGVPLVGLQEPPAGYQQLLVPASMTEDELMASAKWRRTSIMQTARPLTNSEEDALLEATASEVEKGFLQGPYSEAEMSVLMGTECWSLNPRFVLFQGASQKVRVIDDAKQSAVNSAYSSTVKLQLQDVDYAAAMVLGAMREAGLSDSEALEWLGKTFDLSKAYKQLAVLPDHQLHAIVGFPSGGKWQFYKSVSLPFGCTGSVYGFVRISQALWFLLSKLLKAITSHYFDDFPTVERSEGCRVLSLAFSALLDLLGWDHAKEGDKALNFSATFDLLGVTFDLSGMSLGTLVVRNKTSRIEKLCAMLDQVAKDKNISAAKASELQGLLNFAVSFYLGRSMKHLVSAFMPFADKPQHLRASDLENLCLYTKTMLLEQRPRVHSVLNVGRPVVVFTDGAWEDGIATAGAVLIDGDVRLAFQLEVPQALVDHWLANAGEQIISQVELWGLVLLKWSRREHLQNRRVIEWIDNESARISSIKANSHSPTMRSLSRMLADLDLQYPAFSWTERVCSYSNPADLPSRNRLKEAMQRFGLDDGGVIKAPADLVNALIQFHRSPYMLLTTTGENH</sequence>
<evidence type="ECO:0000313" key="3">
    <source>
        <dbReference type="EMBL" id="CAL1169301.1"/>
    </source>
</evidence>
<dbReference type="OrthoDB" id="3255824at2759"/>
<feature type="compositionally biased region" description="Low complexity" evidence="1">
    <location>
        <begin position="182"/>
        <end position="199"/>
    </location>
</feature>
<organism evidence="2">
    <name type="scientific">Cladocopium goreaui</name>
    <dbReference type="NCBI Taxonomy" id="2562237"/>
    <lineage>
        <taxon>Eukaryota</taxon>
        <taxon>Sar</taxon>
        <taxon>Alveolata</taxon>
        <taxon>Dinophyceae</taxon>
        <taxon>Suessiales</taxon>
        <taxon>Symbiodiniaceae</taxon>
        <taxon>Cladocopium</taxon>
    </lineage>
</organism>
<dbReference type="InterPro" id="IPR043502">
    <property type="entry name" value="DNA/RNA_pol_sf"/>
</dbReference>
<feature type="region of interest" description="Disordered" evidence="1">
    <location>
        <begin position="348"/>
        <end position="368"/>
    </location>
</feature>
<dbReference type="EMBL" id="CAMXCT020006558">
    <property type="protein sequence ID" value="CAL1169301.1"/>
    <property type="molecule type" value="Genomic_DNA"/>
</dbReference>
<comment type="caution">
    <text evidence="2">The sequence shown here is derived from an EMBL/GenBank/DDBJ whole genome shotgun (WGS) entry which is preliminary data.</text>
</comment>
<evidence type="ECO:0000313" key="2">
    <source>
        <dbReference type="EMBL" id="CAI4015926.1"/>
    </source>
</evidence>
<dbReference type="PANTHER" id="PTHR33050:SF7">
    <property type="entry name" value="RIBONUCLEASE H"/>
    <property type="match status" value="1"/>
</dbReference>
<reference evidence="2" key="1">
    <citation type="submission" date="2022-10" db="EMBL/GenBank/DDBJ databases">
        <authorList>
            <person name="Chen Y."/>
            <person name="Dougan E. K."/>
            <person name="Chan C."/>
            <person name="Rhodes N."/>
            <person name="Thang M."/>
        </authorList>
    </citation>
    <scope>NUCLEOTIDE SEQUENCE</scope>
</reference>
<accession>A0A9P1GJ74</accession>
<dbReference type="SUPFAM" id="SSF56672">
    <property type="entry name" value="DNA/RNA polymerases"/>
    <property type="match status" value="1"/>
</dbReference>
<dbReference type="Proteomes" id="UP001152797">
    <property type="component" value="Unassembled WGS sequence"/>
</dbReference>